<dbReference type="RefSeq" id="XP_031562554.1">
    <property type="nucleotide sequence ID" value="XM_031706694.1"/>
</dbReference>
<protein>
    <submittedName>
        <fullName evidence="3">Uncharacterized protein LOC116298299</fullName>
    </submittedName>
</protein>
<dbReference type="GeneID" id="116298299"/>
<sequence length="294" mass="33755">MEEKLDGDAEGSQEEEPNYGLVFKESFSFWKDQGPTEADGAAQPKSTAMNLDFSKPWKRSDAILTVDNNVKFHIHTGVLSRQSPIFEQMLLPENLSKYPNREIFLAGKNADEFREFLKVLYSGEPVREYKINYLLPLAHEYQTPVVLKRCQESLIPKVTNETLAFKYISIAHTYGLEGLRRTCVQLLKVKSYTELKASRMYRELPPQCGWDVTEGRVEILENELGKRKSKLEEVCDDLITRMFEELYRKQSGGRPPPMNAAMGNKICFIKEAGNKSPEIKIIAETIDKLERLYS</sequence>
<keyword evidence="2" id="KW-1185">Reference proteome</keyword>
<accession>A0A6P8I1Y4</accession>
<dbReference type="OrthoDB" id="5948304at2759"/>
<evidence type="ECO:0000313" key="3">
    <source>
        <dbReference type="RefSeq" id="XP_031562554.1"/>
    </source>
</evidence>
<dbReference type="PANTHER" id="PTHR22743:SF165">
    <property type="entry name" value="BTB AND MATH DOMAIN CONTAINING-RELATED"/>
    <property type="match status" value="1"/>
</dbReference>
<reference evidence="3" key="1">
    <citation type="submission" date="2025-08" db="UniProtKB">
        <authorList>
            <consortium name="RefSeq"/>
        </authorList>
    </citation>
    <scope>IDENTIFICATION</scope>
    <source>
        <tissue evidence="3">Tentacle</tissue>
    </source>
</reference>
<dbReference type="InterPro" id="IPR000210">
    <property type="entry name" value="BTB/POZ_dom"/>
</dbReference>
<feature type="domain" description="BTB" evidence="1">
    <location>
        <begin position="60"/>
        <end position="124"/>
    </location>
</feature>
<dbReference type="AlphaFoldDB" id="A0A6P8I1Y4"/>
<evidence type="ECO:0000259" key="1">
    <source>
        <dbReference type="PROSITE" id="PS50097"/>
    </source>
</evidence>
<dbReference type="InterPro" id="IPR011333">
    <property type="entry name" value="SKP1/BTB/POZ_sf"/>
</dbReference>
<gene>
    <name evidence="3" type="primary">LOC116298299</name>
</gene>
<dbReference type="Gene3D" id="3.30.710.10">
    <property type="entry name" value="Potassium Channel Kv1.1, Chain A"/>
    <property type="match status" value="1"/>
</dbReference>
<proteinExistence type="predicted"/>
<dbReference type="KEGG" id="aten:116298299"/>
<dbReference type="Pfam" id="PF00651">
    <property type="entry name" value="BTB"/>
    <property type="match status" value="1"/>
</dbReference>
<evidence type="ECO:0000313" key="2">
    <source>
        <dbReference type="Proteomes" id="UP000515163"/>
    </source>
</evidence>
<dbReference type="Proteomes" id="UP000515163">
    <property type="component" value="Unplaced"/>
</dbReference>
<dbReference type="PROSITE" id="PS50097">
    <property type="entry name" value="BTB"/>
    <property type="match status" value="1"/>
</dbReference>
<dbReference type="InParanoid" id="A0A6P8I1Y4"/>
<dbReference type="SMART" id="SM00225">
    <property type="entry name" value="BTB"/>
    <property type="match status" value="1"/>
</dbReference>
<dbReference type="InterPro" id="IPR052664">
    <property type="entry name" value="BTB-MATH_domain_protein"/>
</dbReference>
<name>A0A6P8I1Y4_ACTTE</name>
<dbReference type="PANTHER" id="PTHR22743">
    <property type="entry name" value="MEPRIN/TRAF-LIKE MATH FAMILY-C.ELEGANS"/>
    <property type="match status" value="1"/>
</dbReference>
<organism evidence="2 3">
    <name type="scientific">Actinia tenebrosa</name>
    <name type="common">Australian red waratah sea anemone</name>
    <dbReference type="NCBI Taxonomy" id="6105"/>
    <lineage>
        <taxon>Eukaryota</taxon>
        <taxon>Metazoa</taxon>
        <taxon>Cnidaria</taxon>
        <taxon>Anthozoa</taxon>
        <taxon>Hexacorallia</taxon>
        <taxon>Actiniaria</taxon>
        <taxon>Actiniidae</taxon>
        <taxon>Actinia</taxon>
    </lineage>
</organism>
<dbReference type="SUPFAM" id="SSF54695">
    <property type="entry name" value="POZ domain"/>
    <property type="match status" value="1"/>
</dbReference>